<evidence type="ECO:0000256" key="4">
    <source>
        <dbReference type="ARBA" id="ARBA00022723"/>
    </source>
</evidence>
<accession>H3BF06</accession>
<dbReference type="EMBL" id="AFYH01031229">
    <property type="status" value="NOT_ANNOTATED_CDS"/>
    <property type="molecule type" value="Genomic_DNA"/>
</dbReference>
<keyword evidence="2" id="KW-0813">Transport</keyword>
<dbReference type="EMBL" id="AFYH01031232">
    <property type="status" value="NOT_ANNOTATED_CDS"/>
    <property type="molecule type" value="Genomic_DNA"/>
</dbReference>
<dbReference type="GO" id="GO:0008429">
    <property type="term" value="F:phosphatidylethanolamine binding"/>
    <property type="evidence" value="ECO:0007669"/>
    <property type="project" value="TreeGrafter"/>
</dbReference>
<dbReference type="EMBL" id="AFYH01031233">
    <property type="status" value="NOT_ANNOTATED_CDS"/>
    <property type="molecule type" value="Genomic_DNA"/>
</dbReference>
<evidence type="ECO:0000256" key="11">
    <source>
        <dbReference type="SAM" id="Phobius"/>
    </source>
</evidence>
<dbReference type="Proteomes" id="UP000008672">
    <property type="component" value="Unassembled WGS sequence"/>
</dbReference>
<evidence type="ECO:0000313" key="14">
    <source>
        <dbReference type="Proteomes" id="UP000008672"/>
    </source>
</evidence>
<feature type="transmembrane region" description="Helical" evidence="11">
    <location>
        <begin position="38"/>
        <end position="65"/>
    </location>
</feature>
<dbReference type="EMBL" id="AFYH01031228">
    <property type="status" value="NOT_ANNOTATED_CDS"/>
    <property type="molecule type" value="Genomic_DNA"/>
</dbReference>
<proteinExistence type="predicted"/>
<dbReference type="PROSITE" id="PS51847">
    <property type="entry name" value="SMP"/>
    <property type="match status" value="1"/>
</dbReference>
<keyword evidence="4" id="KW-0479">Metal-binding</keyword>
<evidence type="ECO:0000313" key="13">
    <source>
        <dbReference type="Ensembl" id="ENSLACP00000020477.1"/>
    </source>
</evidence>
<evidence type="ECO:0000256" key="7">
    <source>
        <dbReference type="ARBA" id="ARBA00022989"/>
    </source>
</evidence>
<reference evidence="14" key="1">
    <citation type="submission" date="2011-08" db="EMBL/GenBank/DDBJ databases">
        <title>The draft genome of Latimeria chalumnae.</title>
        <authorList>
            <person name="Di Palma F."/>
            <person name="Alfoldi J."/>
            <person name="Johnson J."/>
            <person name="Berlin A."/>
            <person name="Gnerre S."/>
            <person name="Jaffe D."/>
            <person name="MacCallum I."/>
            <person name="Young S."/>
            <person name="Walker B.J."/>
            <person name="Lander E."/>
            <person name="Lindblad-Toh K."/>
        </authorList>
    </citation>
    <scope>NUCLEOTIDE SEQUENCE [LARGE SCALE GENOMIC DNA]</scope>
    <source>
        <strain evidence="14">Wild caught</strain>
    </source>
</reference>
<dbReference type="EMBL" id="AFYH01031234">
    <property type="status" value="NOT_ANNOTATED_CDS"/>
    <property type="molecule type" value="Genomic_DNA"/>
</dbReference>
<dbReference type="EMBL" id="AFYH01031235">
    <property type="status" value="NOT_ANNOTATED_CDS"/>
    <property type="molecule type" value="Genomic_DNA"/>
</dbReference>
<dbReference type="GO" id="GO:0006869">
    <property type="term" value="P:lipid transport"/>
    <property type="evidence" value="ECO:0007669"/>
    <property type="project" value="UniProtKB-KW"/>
</dbReference>
<reference evidence="13" key="3">
    <citation type="submission" date="2025-09" db="UniProtKB">
        <authorList>
            <consortium name="Ensembl"/>
        </authorList>
    </citation>
    <scope>IDENTIFICATION</scope>
</reference>
<keyword evidence="5" id="KW-0677">Repeat</keyword>
<dbReference type="GO" id="GO:0005789">
    <property type="term" value="C:endoplasmic reticulum membrane"/>
    <property type="evidence" value="ECO:0007669"/>
    <property type="project" value="TreeGrafter"/>
</dbReference>
<dbReference type="EMBL" id="AFYH01031231">
    <property type="status" value="NOT_ANNOTATED_CDS"/>
    <property type="molecule type" value="Genomic_DNA"/>
</dbReference>
<reference evidence="13" key="2">
    <citation type="submission" date="2025-08" db="UniProtKB">
        <authorList>
            <consortium name="Ensembl"/>
        </authorList>
    </citation>
    <scope>IDENTIFICATION</scope>
</reference>
<dbReference type="EMBL" id="AFYH01031226">
    <property type="status" value="NOT_ANNOTATED_CDS"/>
    <property type="molecule type" value="Genomic_DNA"/>
</dbReference>
<dbReference type="AlphaFoldDB" id="H3BF06"/>
<dbReference type="eggNOG" id="KOG1012">
    <property type="taxonomic scope" value="Eukaryota"/>
</dbReference>
<evidence type="ECO:0000256" key="3">
    <source>
        <dbReference type="ARBA" id="ARBA00022692"/>
    </source>
</evidence>
<dbReference type="OMA" id="LLQAWPY"/>
<dbReference type="GO" id="GO:0005509">
    <property type="term" value="F:calcium ion binding"/>
    <property type="evidence" value="ECO:0007669"/>
    <property type="project" value="TreeGrafter"/>
</dbReference>
<evidence type="ECO:0000256" key="5">
    <source>
        <dbReference type="ARBA" id="ARBA00022737"/>
    </source>
</evidence>
<dbReference type="HOGENOM" id="CLU_080060_0_0_1"/>
<keyword evidence="10 11" id="KW-0472">Membrane</keyword>
<dbReference type="PANTHER" id="PTHR45761:SF4">
    <property type="entry name" value="EXTENDED SYNAPTOTAGMIN-3"/>
    <property type="match status" value="1"/>
</dbReference>
<dbReference type="STRING" id="7897.ENSLACP00000020477"/>
<keyword evidence="14" id="KW-1185">Reference proteome</keyword>
<evidence type="ECO:0000256" key="1">
    <source>
        <dbReference type="ARBA" id="ARBA00004370"/>
    </source>
</evidence>
<organism evidence="13 14">
    <name type="scientific">Latimeria chalumnae</name>
    <name type="common">Coelacanth</name>
    <dbReference type="NCBI Taxonomy" id="7897"/>
    <lineage>
        <taxon>Eukaryota</taxon>
        <taxon>Metazoa</taxon>
        <taxon>Chordata</taxon>
        <taxon>Craniata</taxon>
        <taxon>Vertebrata</taxon>
        <taxon>Euteleostomi</taxon>
        <taxon>Coelacanthiformes</taxon>
        <taxon>Coelacanthidae</taxon>
        <taxon>Latimeria</taxon>
    </lineage>
</organism>
<comment type="subcellular location">
    <subcellularLocation>
        <location evidence="1">Membrane</location>
    </subcellularLocation>
</comment>
<evidence type="ECO:0000259" key="12">
    <source>
        <dbReference type="PROSITE" id="PS51847"/>
    </source>
</evidence>
<dbReference type="EMBL" id="AFYH01031227">
    <property type="status" value="NOT_ANNOTATED_CDS"/>
    <property type="molecule type" value="Genomic_DNA"/>
</dbReference>
<dbReference type="GO" id="GO:0031210">
    <property type="term" value="F:phosphatidylcholine binding"/>
    <property type="evidence" value="ECO:0007669"/>
    <property type="project" value="TreeGrafter"/>
</dbReference>
<evidence type="ECO:0000256" key="6">
    <source>
        <dbReference type="ARBA" id="ARBA00022837"/>
    </source>
</evidence>
<dbReference type="PANTHER" id="PTHR45761">
    <property type="entry name" value="EXTENDED SYNAPTOTAGMIN-LIKE PROTEIN 2, ISOFORM C"/>
    <property type="match status" value="1"/>
</dbReference>
<keyword evidence="9" id="KW-0446">Lipid-binding</keyword>
<dbReference type="InterPro" id="IPR051634">
    <property type="entry name" value="Extended_Synaptotagmin"/>
</dbReference>
<name>H3BF06_LATCH</name>
<dbReference type="Ensembl" id="ENSLACT00000020617.1">
    <property type="protein sequence ID" value="ENSLACP00000020477.1"/>
    <property type="gene ID" value="ENSLACG00000017998.1"/>
</dbReference>
<sequence>SSSSSSGGGSEPSDLEEGEQPGAVNQLVLEMLVYLGRALVYLFPVYLAGYLGLSLSWVLLGLFLWMSWRRKRKGKQGRLTNALELLEDEKVTIAKQISQQELPPWWVTFPDIERVEWINKILLQAWPYFGMYMEKIFRDSIEPAIRGSNLHLKGFTFTKVNLGEKALRITGVKAYTKEVDRRQVILDFQLSYAGDCEVNVEVKKLCKAGVKGIQLHGTLRVILEPLIRDMPLVGAVTMFFIRRP</sequence>
<evidence type="ECO:0000256" key="10">
    <source>
        <dbReference type="ARBA" id="ARBA00023136"/>
    </source>
</evidence>
<dbReference type="GO" id="GO:0005544">
    <property type="term" value="F:calcium-dependent phospholipid binding"/>
    <property type="evidence" value="ECO:0007669"/>
    <property type="project" value="TreeGrafter"/>
</dbReference>
<evidence type="ECO:0000256" key="9">
    <source>
        <dbReference type="ARBA" id="ARBA00023121"/>
    </source>
</evidence>
<dbReference type="Pfam" id="PF17047">
    <property type="entry name" value="SMP_LBD"/>
    <property type="match status" value="1"/>
</dbReference>
<keyword evidence="3 11" id="KW-0812">Transmembrane</keyword>
<keyword evidence="8" id="KW-0445">Lipid transport</keyword>
<dbReference type="InterPro" id="IPR039010">
    <property type="entry name" value="Synaptotagmin_SMP"/>
</dbReference>
<keyword evidence="6" id="KW-0106">Calcium</keyword>
<protein>
    <recommendedName>
        <fullName evidence="12">SMP-LTD domain-containing protein</fullName>
    </recommendedName>
</protein>
<evidence type="ECO:0000256" key="2">
    <source>
        <dbReference type="ARBA" id="ARBA00022448"/>
    </source>
</evidence>
<dbReference type="EMBL" id="AFYH01031230">
    <property type="status" value="NOT_ANNOTATED_CDS"/>
    <property type="molecule type" value="Genomic_DNA"/>
</dbReference>
<evidence type="ECO:0000256" key="8">
    <source>
        <dbReference type="ARBA" id="ARBA00023055"/>
    </source>
</evidence>
<feature type="domain" description="SMP-LTD" evidence="12">
    <location>
        <begin position="111"/>
        <end position="244"/>
    </location>
</feature>
<dbReference type="GO" id="GO:0035091">
    <property type="term" value="F:phosphatidylinositol binding"/>
    <property type="evidence" value="ECO:0007669"/>
    <property type="project" value="TreeGrafter"/>
</dbReference>
<dbReference type="GeneTree" id="ENSGT00940000156086"/>
<keyword evidence="7 11" id="KW-1133">Transmembrane helix</keyword>
<dbReference type="InterPro" id="IPR031468">
    <property type="entry name" value="SMP_LBD"/>
</dbReference>
<dbReference type="Bgee" id="ENSLACG00000017998">
    <property type="expression patterns" value="Expressed in pectoral fin and 2 other cell types or tissues"/>
</dbReference>
<dbReference type="InParanoid" id="H3BF06"/>